<gene>
    <name evidence="1" type="ORF">QLH52_24470</name>
</gene>
<reference evidence="1 2" key="1">
    <citation type="submission" date="2023-11" db="EMBL/GenBank/DDBJ databases">
        <authorList>
            <person name="Ouyang M.-Y."/>
        </authorList>
    </citation>
    <scope>NUCLEOTIDE SEQUENCE [LARGE SCALE GENOMIC DNA]</scope>
    <source>
        <strain evidence="1 2">OY6</strain>
    </source>
</reference>
<sequence length="421" mass="48792">MAYDKSTTIGEIFRLSAKVLNENDVFTMGKRKLAKVFLRELLDLNPTANDVELESTYKACSWRKNIPADSESFWNFVEKEYLDLEVEVEPKTKFTELAIRVNEDLIALAENLSYIKKELDSLEQKKMKDGRLTADERYYRNQLEYFEKKNLVSKDEIVDYMTHKIKQHAINAAARRLSVVSIGSSLFWDSPYAFGRRFSWPLGDPYDIRSLNVYSNKFMDLPASDYRDLVKECKSSPEKFKEYATAYINGASSEFPSVREKLADLVQKSHILFDRKQVIETMLRHFDEKDYISFVSMAPLQIEGIFADICREIGVSEKQLDISSLNDKLQHIDERIRRFFFFEYYAFLFPVLRNQVAHGGLVDGEFEDTALHLMLDLLPVCELTVSEDLPVMHALKILKDSAKNNFLKLVGLRNSPIVPAR</sequence>
<name>A0ABU4ULS6_9GAMM</name>
<accession>A0ABU4ULS6</accession>
<proteinExistence type="predicted"/>
<comment type="caution">
    <text evidence="1">The sequence shown here is derived from an EMBL/GenBank/DDBJ whole genome shotgun (WGS) entry which is preliminary data.</text>
</comment>
<dbReference type="EMBL" id="JAXARY010000051">
    <property type="protein sequence ID" value="MDX8130462.1"/>
    <property type="molecule type" value="Genomic_DNA"/>
</dbReference>
<dbReference type="Proteomes" id="UP001284537">
    <property type="component" value="Unassembled WGS sequence"/>
</dbReference>
<evidence type="ECO:0000313" key="2">
    <source>
        <dbReference type="Proteomes" id="UP001284537"/>
    </source>
</evidence>
<keyword evidence="2" id="KW-1185">Reference proteome</keyword>
<dbReference type="RefSeq" id="WP_319963272.1">
    <property type="nucleotide sequence ID" value="NZ_JAXARY010000051.1"/>
</dbReference>
<organism evidence="1 2">
    <name type="scientific">Methylomonas defluvii</name>
    <dbReference type="NCBI Taxonomy" id="3045149"/>
    <lineage>
        <taxon>Bacteria</taxon>
        <taxon>Pseudomonadati</taxon>
        <taxon>Pseudomonadota</taxon>
        <taxon>Gammaproteobacteria</taxon>
        <taxon>Methylococcales</taxon>
        <taxon>Methylococcaceae</taxon>
        <taxon>Methylomonas</taxon>
    </lineage>
</organism>
<evidence type="ECO:0000313" key="1">
    <source>
        <dbReference type="EMBL" id="MDX8130462.1"/>
    </source>
</evidence>
<evidence type="ECO:0008006" key="3">
    <source>
        <dbReference type="Google" id="ProtNLM"/>
    </source>
</evidence>
<protein>
    <recommendedName>
        <fullName evidence="3">Apea-like HEPN domain-containing protein</fullName>
    </recommendedName>
</protein>